<reference evidence="1" key="1">
    <citation type="submission" date="2020-02" db="EMBL/GenBank/DDBJ databases">
        <authorList>
            <person name="Meier V. D."/>
        </authorList>
    </citation>
    <scope>NUCLEOTIDE SEQUENCE</scope>
    <source>
        <strain evidence="1">AVDCRST_MAG71</strain>
    </source>
</reference>
<name>A0A6J4KZ75_9GAMM</name>
<accession>A0A6J4KZ75</accession>
<organism evidence="1">
    <name type="scientific">uncultured Lysobacter sp</name>
    <dbReference type="NCBI Taxonomy" id="271060"/>
    <lineage>
        <taxon>Bacteria</taxon>
        <taxon>Pseudomonadati</taxon>
        <taxon>Pseudomonadota</taxon>
        <taxon>Gammaproteobacteria</taxon>
        <taxon>Lysobacterales</taxon>
        <taxon>Lysobacteraceae</taxon>
        <taxon>Lysobacter</taxon>
        <taxon>environmental samples</taxon>
    </lineage>
</organism>
<protein>
    <submittedName>
        <fullName evidence="1">Uncharacterized protein</fullName>
    </submittedName>
</protein>
<proteinExistence type="predicted"/>
<dbReference type="AlphaFoldDB" id="A0A6J4KZ75"/>
<dbReference type="EMBL" id="CADCUA010000299">
    <property type="protein sequence ID" value="CAA9318645.1"/>
    <property type="molecule type" value="Genomic_DNA"/>
</dbReference>
<evidence type="ECO:0000313" key="1">
    <source>
        <dbReference type="EMBL" id="CAA9318645.1"/>
    </source>
</evidence>
<sequence length="43" mass="4860">MDVGGDVQRRLLLTFRIDRRAKAEWVDRASMRAASARGSRARG</sequence>
<gene>
    <name evidence="1" type="ORF">AVDCRST_MAG71-1157</name>
</gene>